<evidence type="ECO:0000313" key="3">
    <source>
        <dbReference type="Proteomes" id="UP001595912"/>
    </source>
</evidence>
<dbReference type="InterPro" id="IPR029063">
    <property type="entry name" value="SAM-dependent_MTases_sf"/>
</dbReference>
<dbReference type="Proteomes" id="UP001595912">
    <property type="component" value="Unassembled WGS sequence"/>
</dbReference>
<proteinExistence type="predicted"/>
<evidence type="ECO:0000259" key="1">
    <source>
        <dbReference type="Pfam" id="PF08241"/>
    </source>
</evidence>
<name>A0ABV9VNZ4_9ACTN</name>
<dbReference type="EMBL" id="JBHSIU010000011">
    <property type="protein sequence ID" value="MFC4998063.1"/>
    <property type="molecule type" value="Genomic_DNA"/>
</dbReference>
<feature type="domain" description="Methyltransferase type 11" evidence="1">
    <location>
        <begin position="38"/>
        <end position="115"/>
    </location>
</feature>
<gene>
    <name evidence="2" type="ORF">ACFPIJ_09495</name>
</gene>
<dbReference type="RefSeq" id="WP_380114319.1">
    <property type="nucleotide sequence ID" value="NZ_JBHSIU010000011.1"/>
</dbReference>
<protein>
    <submittedName>
        <fullName evidence="2">Class I SAM-dependent methyltransferase</fullName>
        <ecNumber evidence="2">2.1.1.-</ecNumber>
    </submittedName>
</protein>
<evidence type="ECO:0000313" key="2">
    <source>
        <dbReference type="EMBL" id="MFC4998063.1"/>
    </source>
</evidence>
<organism evidence="2 3">
    <name type="scientific">Dactylosporangium cerinum</name>
    <dbReference type="NCBI Taxonomy" id="1434730"/>
    <lineage>
        <taxon>Bacteria</taxon>
        <taxon>Bacillati</taxon>
        <taxon>Actinomycetota</taxon>
        <taxon>Actinomycetes</taxon>
        <taxon>Micromonosporales</taxon>
        <taxon>Micromonosporaceae</taxon>
        <taxon>Dactylosporangium</taxon>
    </lineage>
</organism>
<sequence>MVIYDAIGTTYTSTRRPDRRIAAHLTAALGDARSVINVGAGAGAYEPPQTVVAVEPSSVMIGQRPAGAALVVQACAEALPLADGAADAVMAVLTVHHWTDVEAGIAELRRVARRRVVVLTWDPRVIRTFWLVNEYLPEVTAFDEARAVPVDRLTELLGGARVRPVPVPHDCTDGFGAAYWRRPEAYLDPVVRSSISMLAQLGEEVLRPGLAQLAADLRSRRWHDRHRDLLERPDYDAGYRILVAG</sequence>
<dbReference type="GO" id="GO:0008168">
    <property type="term" value="F:methyltransferase activity"/>
    <property type="evidence" value="ECO:0007669"/>
    <property type="project" value="UniProtKB-KW"/>
</dbReference>
<keyword evidence="2" id="KW-0489">Methyltransferase</keyword>
<reference evidence="3" key="1">
    <citation type="journal article" date="2019" name="Int. J. Syst. Evol. Microbiol.">
        <title>The Global Catalogue of Microorganisms (GCM) 10K type strain sequencing project: providing services to taxonomists for standard genome sequencing and annotation.</title>
        <authorList>
            <consortium name="The Broad Institute Genomics Platform"/>
            <consortium name="The Broad Institute Genome Sequencing Center for Infectious Disease"/>
            <person name="Wu L."/>
            <person name="Ma J."/>
        </authorList>
    </citation>
    <scope>NUCLEOTIDE SEQUENCE [LARGE SCALE GENOMIC DNA]</scope>
    <source>
        <strain evidence="3">CGMCC 4.7152</strain>
    </source>
</reference>
<dbReference type="SUPFAM" id="SSF53335">
    <property type="entry name" value="S-adenosyl-L-methionine-dependent methyltransferases"/>
    <property type="match status" value="1"/>
</dbReference>
<dbReference type="Pfam" id="PF08241">
    <property type="entry name" value="Methyltransf_11"/>
    <property type="match status" value="1"/>
</dbReference>
<comment type="caution">
    <text evidence="2">The sequence shown here is derived from an EMBL/GenBank/DDBJ whole genome shotgun (WGS) entry which is preliminary data.</text>
</comment>
<dbReference type="InterPro" id="IPR013216">
    <property type="entry name" value="Methyltransf_11"/>
</dbReference>
<dbReference type="GO" id="GO:0032259">
    <property type="term" value="P:methylation"/>
    <property type="evidence" value="ECO:0007669"/>
    <property type="project" value="UniProtKB-KW"/>
</dbReference>
<keyword evidence="3" id="KW-1185">Reference proteome</keyword>
<dbReference type="EC" id="2.1.1.-" evidence="2"/>
<dbReference type="Gene3D" id="3.40.50.150">
    <property type="entry name" value="Vaccinia Virus protein VP39"/>
    <property type="match status" value="1"/>
</dbReference>
<accession>A0ABV9VNZ4</accession>
<keyword evidence="2" id="KW-0808">Transferase</keyword>